<dbReference type="InterPro" id="IPR036188">
    <property type="entry name" value="FAD/NAD-bd_sf"/>
</dbReference>
<dbReference type="Proteomes" id="UP000024816">
    <property type="component" value="Unassembled WGS sequence"/>
</dbReference>
<keyword evidence="8" id="KW-1185">Reference proteome</keyword>
<dbReference type="EMBL" id="ARYJ01000014">
    <property type="protein sequence ID" value="KCZ86451.1"/>
    <property type="molecule type" value="Genomic_DNA"/>
</dbReference>
<evidence type="ECO:0000259" key="6">
    <source>
        <dbReference type="Pfam" id="PF01266"/>
    </source>
</evidence>
<organism evidence="7 8">
    <name type="scientific">Hyphomonas jannaschiana VP2</name>
    <dbReference type="NCBI Taxonomy" id="1280952"/>
    <lineage>
        <taxon>Bacteria</taxon>
        <taxon>Pseudomonadati</taxon>
        <taxon>Pseudomonadota</taxon>
        <taxon>Alphaproteobacteria</taxon>
        <taxon>Hyphomonadales</taxon>
        <taxon>Hyphomonadaceae</taxon>
        <taxon>Hyphomonas</taxon>
    </lineage>
</organism>
<sequence>METEAIVIGAGAVGLACAAALARSGRETLVLESAAGIGTGTSARNSEVIHAGLYYPTGSLRHRMCVSGRRQLYQWLSERGVPHRKTGKLIVGTSDAQIPRMETLFEQGRRNDVEGLHFLTRAEAIALEPELTCTAAVLSEETGILDSHAYMLSLQGDLEDHGGSVVIGAPVNRVEILPDGRFRLDVGGAEPASITTPILVNSAGLHAVRIARNMTGYAADLIPFFTLAKGNYFSCLTKPAFQHLIYPAPVEGGLGVHITLDLAGRMRFGPDVEWLGHDDPDRIDYKVDLSRADQFYEAVRKYWPGLPDNAIATDYSGCRPKLSAPGEPAADFRIDGPGIHSHPGLVHLFGIESPGLTSSLAIADEVVGLLSDHV</sequence>
<dbReference type="Pfam" id="PF01266">
    <property type="entry name" value="DAO"/>
    <property type="match status" value="1"/>
</dbReference>
<evidence type="ECO:0000256" key="3">
    <source>
        <dbReference type="ARBA" id="ARBA00022827"/>
    </source>
</evidence>
<evidence type="ECO:0000256" key="1">
    <source>
        <dbReference type="ARBA" id="ARBA00001974"/>
    </source>
</evidence>
<keyword evidence="2" id="KW-0285">Flavoprotein</keyword>
<dbReference type="STRING" id="1280952.HJA_15804"/>
<dbReference type="Gene3D" id="3.30.9.10">
    <property type="entry name" value="D-Amino Acid Oxidase, subunit A, domain 2"/>
    <property type="match status" value="1"/>
</dbReference>
<evidence type="ECO:0000313" key="8">
    <source>
        <dbReference type="Proteomes" id="UP000024816"/>
    </source>
</evidence>
<name>A0A059F779_9PROT</name>
<dbReference type="PANTHER" id="PTHR43104:SF4">
    <property type="entry name" value="L-2-HYDROXYGLUTARATE DEHYDROGENASE, MITOCHONDRIAL"/>
    <property type="match status" value="1"/>
</dbReference>
<keyword evidence="4" id="KW-0560">Oxidoreductase</keyword>
<comment type="cofactor">
    <cofactor evidence="1">
        <name>FAD</name>
        <dbReference type="ChEBI" id="CHEBI:57692"/>
    </cofactor>
</comment>
<protein>
    <submittedName>
        <fullName evidence="7">FAD dependent oxidoreductase</fullName>
    </submittedName>
</protein>
<dbReference type="RefSeq" id="WP_035584016.1">
    <property type="nucleotide sequence ID" value="NZ_ARYJ01000014.1"/>
</dbReference>
<keyword evidence="3" id="KW-0274">FAD</keyword>
<dbReference type="OrthoDB" id="9801699at2"/>
<dbReference type="Gene3D" id="3.50.50.60">
    <property type="entry name" value="FAD/NAD(P)-binding domain"/>
    <property type="match status" value="1"/>
</dbReference>
<feature type="domain" description="FAD dependent oxidoreductase" evidence="6">
    <location>
        <begin position="5"/>
        <end position="367"/>
    </location>
</feature>
<evidence type="ECO:0000256" key="4">
    <source>
        <dbReference type="ARBA" id="ARBA00023002"/>
    </source>
</evidence>
<proteinExistence type="inferred from homology"/>
<dbReference type="GO" id="GO:0047545">
    <property type="term" value="F:(S)-2-hydroxyglutarate dehydrogenase activity"/>
    <property type="evidence" value="ECO:0007669"/>
    <property type="project" value="TreeGrafter"/>
</dbReference>
<dbReference type="PANTHER" id="PTHR43104">
    <property type="entry name" value="L-2-HYDROXYGLUTARATE DEHYDROGENASE, MITOCHONDRIAL"/>
    <property type="match status" value="1"/>
</dbReference>
<dbReference type="AlphaFoldDB" id="A0A059F779"/>
<dbReference type="SUPFAM" id="SSF51905">
    <property type="entry name" value="FAD/NAD(P)-binding domain"/>
    <property type="match status" value="1"/>
</dbReference>
<accession>A0A059F779</accession>
<dbReference type="eggNOG" id="COG0579">
    <property type="taxonomic scope" value="Bacteria"/>
</dbReference>
<evidence type="ECO:0000256" key="2">
    <source>
        <dbReference type="ARBA" id="ARBA00022630"/>
    </source>
</evidence>
<dbReference type="PATRIC" id="fig|1280952.3.peg.3161"/>
<gene>
    <name evidence="7" type="ORF">HJA_15804</name>
</gene>
<comment type="similarity">
    <text evidence="5">Belongs to the L2HGDH family.</text>
</comment>
<evidence type="ECO:0000256" key="5">
    <source>
        <dbReference type="ARBA" id="ARBA00037941"/>
    </source>
</evidence>
<dbReference type="InterPro" id="IPR006076">
    <property type="entry name" value="FAD-dep_OxRdtase"/>
</dbReference>
<comment type="caution">
    <text evidence="7">The sequence shown here is derived from an EMBL/GenBank/DDBJ whole genome shotgun (WGS) entry which is preliminary data.</text>
</comment>
<reference evidence="7 8" key="1">
    <citation type="journal article" date="2014" name="Antonie Van Leeuwenhoek">
        <title>Hyphomonas beringensis sp. nov. and Hyphomonas chukchiensis sp. nov., isolated from surface seawater of the Bering Sea and Chukchi Sea.</title>
        <authorList>
            <person name="Li C."/>
            <person name="Lai Q."/>
            <person name="Li G."/>
            <person name="Dong C."/>
            <person name="Wang J."/>
            <person name="Liao Y."/>
            <person name="Shao Z."/>
        </authorList>
    </citation>
    <scope>NUCLEOTIDE SEQUENCE [LARGE SCALE GENOMIC DNA]</scope>
    <source>
        <strain evidence="7 8">VP2</strain>
    </source>
</reference>
<evidence type="ECO:0000313" key="7">
    <source>
        <dbReference type="EMBL" id="KCZ86451.1"/>
    </source>
</evidence>